<protein>
    <submittedName>
        <fullName evidence="1">Uncharacterized protein</fullName>
    </submittedName>
</protein>
<gene>
    <name evidence="1" type="ORF">PSON_ATCC_30995.1.T0870081</name>
</gene>
<evidence type="ECO:0000313" key="1">
    <source>
        <dbReference type="EMBL" id="CAD8106635.1"/>
    </source>
</evidence>
<accession>A0A8S1PTR5</accession>
<dbReference type="EMBL" id="CAJJDN010000087">
    <property type="protein sequence ID" value="CAD8106635.1"/>
    <property type="molecule type" value="Genomic_DNA"/>
</dbReference>
<name>A0A8S1PTR5_9CILI</name>
<proteinExistence type="predicted"/>
<dbReference type="Proteomes" id="UP000692954">
    <property type="component" value="Unassembled WGS sequence"/>
</dbReference>
<evidence type="ECO:0000313" key="2">
    <source>
        <dbReference type="Proteomes" id="UP000692954"/>
    </source>
</evidence>
<dbReference type="AlphaFoldDB" id="A0A8S1PTR5"/>
<organism evidence="1 2">
    <name type="scientific">Paramecium sonneborni</name>
    <dbReference type="NCBI Taxonomy" id="65129"/>
    <lineage>
        <taxon>Eukaryota</taxon>
        <taxon>Sar</taxon>
        <taxon>Alveolata</taxon>
        <taxon>Ciliophora</taxon>
        <taxon>Intramacronucleata</taxon>
        <taxon>Oligohymenophorea</taxon>
        <taxon>Peniculida</taxon>
        <taxon>Parameciidae</taxon>
        <taxon>Paramecium</taxon>
    </lineage>
</organism>
<reference evidence="1" key="1">
    <citation type="submission" date="2021-01" db="EMBL/GenBank/DDBJ databases">
        <authorList>
            <consortium name="Genoscope - CEA"/>
            <person name="William W."/>
        </authorList>
    </citation>
    <scope>NUCLEOTIDE SEQUENCE</scope>
</reference>
<keyword evidence="2" id="KW-1185">Reference proteome</keyword>
<sequence>MAIGQIQAIILEVFFIIQKQIVKIKSFLKGKIEMVKKLVYGKLLRMEIMKNLNQLEGGFIMNKVGKIENGKIWTKILISYQINLYQFQKQQGVL</sequence>
<comment type="caution">
    <text evidence="1">The sequence shown here is derived from an EMBL/GenBank/DDBJ whole genome shotgun (WGS) entry which is preliminary data.</text>
</comment>